<dbReference type="InterPro" id="IPR000944">
    <property type="entry name" value="Tscrpt_reg_Rrf2"/>
</dbReference>
<dbReference type="NCBIfam" id="TIGR00738">
    <property type="entry name" value="rrf2_super"/>
    <property type="match status" value="1"/>
</dbReference>
<proteinExistence type="predicted"/>
<protein>
    <submittedName>
        <fullName evidence="2">BadM/Rrf2 family transcriptional regulator</fullName>
    </submittedName>
</protein>
<evidence type="ECO:0000256" key="1">
    <source>
        <dbReference type="ARBA" id="ARBA00023125"/>
    </source>
</evidence>
<accession>A0A4R6WXG9</accession>
<dbReference type="GO" id="GO:0003700">
    <property type="term" value="F:DNA-binding transcription factor activity"/>
    <property type="evidence" value="ECO:0007669"/>
    <property type="project" value="TreeGrafter"/>
</dbReference>
<evidence type="ECO:0000313" key="2">
    <source>
        <dbReference type="EMBL" id="TDQ86368.1"/>
    </source>
</evidence>
<dbReference type="Gene3D" id="1.10.10.10">
    <property type="entry name" value="Winged helix-like DNA-binding domain superfamily/Winged helix DNA-binding domain"/>
    <property type="match status" value="1"/>
</dbReference>
<dbReference type="SUPFAM" id="SSF46785">
    <property type="entry name" value="Winged helix' DNA-binding domain"/>
    <property type="match status" value="1"/>
</dbReference>
<gene>
    <name evidence="2" type="ORF">A8950_0059</name>
</gene>
<dbReference type="GO" id="GO:0003677">
    <property type="term" value="F:DNA binding"/>
    <property type="evidence" value="ECO:0007669"/>
    <property type="project" value="UniProtKB-KW"/>
</dbReference>
<name>A0A4R6WXG9_9PROT</name>
<keyword evidence="1" id="KW-0238">DNA-binding</keyword>
<organism evidence="2 3">
    <name type="scientific">Dongia mobilis</name>
    <dbReference type="NCBI Taxonomy" id="578943"/>
    <lineage>
        <taxon>Bacteria</taxon>
        <taxon>Pseudomonadati</taxon>
        <taxon>Pseudomonadota</taxon>
        <taxon>Alphaproteobacteria</taxon>
        <taxon>Rhodospirillales</taxon>
        <taxon>Dongiaceae</taxon>
        <taxon>Dongia</taxon>
    </lineage>
</organism>
<sequence length="151" mass="16950">MLHPSKRLLFAIEAVLDIAYYGGSQPVQSGEISERQGIPRRYLEQVLQHLVRSGILAGHRGPKGGYVLARERRRINLGEIVRAVRQFEGQPDPVQTAGGSRVALEIVRPIWRELQQEMLGRLDSVTLEDLCQKAQVAGIQTDAMHRLDFSI</sequence>
<dbReference type="Proteomes" id="UP000295783">
    <property type="component" value="Unassembled WGS sequence"/>
</dbReference>
<keyword evidence="3" id="KW-1185">Reference proteome</keyword>
<dbReference type="InterPro" id="IPR036390">
    <property type="entry name" value="WH_DNA-bd_sf"/>
</dbReference>
<dbReference type="EMBL" id="SNYW01000001">
    <property type="protein sequence ID" value="TDQ86368.1"/>
    <property type="molecule type" value="Genomic_DNA"/>
</dbReference>
<evidence type="ECO:0000313" key="3">
    <source>
        <dbReference type="Proteomes" id="UP000295783"/>
    </source>
</evidence>
<dbReference type="InterPro" id="IPR036388">
    <property type="entry name" value="WH-like_DNA-bd_sf"/>
</dbReference>
<dbReference type="RefSeq" id="WP_133611485.1">
    <property type="nucleotide sequence ID" value="NZ_SNYW01000001.1"/>
</dbReference>
<dbReference type="GO" id="GO:0005829">
    <property type="term" value="C:cytosol"/>
    <property type="evidence" value="ECO:0007669"/>
    <property type="project" value="TreeGrafter"/>
</dbReference>
<dbReference type="OrthoDB" id="9800519at2"/>
<dbReference type="Pfam" id="PF02082">
    <property type="entry name" value="Rrf2"/>
    <property type="match status" value="1"/>
</dbReference>
<dbReference type="PANTHER" id="PTHR33221:SF5">
    <property type="entry name" value="HTH-TYPE TRANSCRIPTIONAL REGULATOR ISCR"/>
    <property type="match status" value="1"/>
</dbReference>
<dbReference type="PANTHER" id="PTHR33221">
    <property type="entry name" value="WINGED HELIX-TURN-HELIX TRANSCRIPTIONAL REGULATOR, RRF2 FAMILY"/>
    <property type="match status" value="1"/>
</dbReference>
<comment type="caution">
    <text evidence="2">The sequence shown here is derived from an EMBL/GenBank/DDBJ whole genome shotgun (WGS) entry which is preliminary data.</text>
</comment>
<reference evidence="2 3" key="1">
    <citation type="submission" date="2019-03" db="EMBL/GenBank/DDBJ databases">
        <title>Genomic Encyclopedia of Type Strains, Phase III (KMG-III): the genomes of soil and plant-associated and newly described type strains.</title>
        <authorList>
            <person name="Whitman W."/>
        </authorList>
    </citation>
    <scope>NUCLEOTIDE SEQUENCE [LARGE SCALE GENOMIC DNA]</scope>
    <source>
        <strain evidence="2 3">CGMCC 1.7660</strain>
    </source>
</reference>
<dbReference type="AlphaFoldDB" id="A0A4R6WXG9"/>
<dbReference type="PROSITE" id="PS51197">
    <property type="entry name" value="HTH_RRF2_2"/>
    <property type="match status" value="1"/>
</dbReference>